<dbReference type="EMBL" id="MSCK01000002">
    <property type="protein sequence ID" value="PQJ68677.1"/>
    <property type="molecule type" value="Genomic_DNA"/>
</dbReference>
<feature type="transmembrane region" description="Helical" evidence="2">
    <location>
        <begin position="7"/>
        <end position="24"/>
    </location>
</feature>
<protein>
    <recommendedName>
        <fullName evidence="3">Secretion system C-terminal sorting domain-containing protein</fullName>
    </recommendedName>
</protein>
<evidence type="ECO:0000256" key="1">
    <source>
        <dbReference type="ARBA" id="ARBA00022729"/>
    </source>
</evidence>
<evidence type="ECO:0000313" key="4">
    <source>
        <dbReference type="EMBL" id="PQJ68677.1"/>
    </source>
</evidence>
<dbReference type="RefSeq" id="WP_105049615.1">
    <property type="nucleotide sequence ID" value="NZ_CP150661.1"/>
</dbReference>
<name>A0A2P6C6Y2_9FLAO</name>
<keyword evidence="2" id="KW-0472">Membrane</keyword>
<dbReference type="AlphaFoldDB" id="A0A2P6C6Y2"/>
<keyword evidence="2" id="KW-1133">Transmembrane helix</keyword>
<accession>A0A2P6C6Y2</accession>
<dbReference type="InterPro" id="IPR015943">
    <property type="entry name" value="WD40/YVTN_repeat-like_dom_sf"/>
</dbReference>
<dbReference type="Pfam" id="PF18962">
    <property type="entry name" value="Por_Secre_tail"/>
    <property type="match status" value="1"/>
</dbReference>
<keyword evidence="5" id="KW-1185">Reference proteome</keyword>
<dbReference type="Gene3D" id="2.130.10.10">
    <property type="entry name" value="YVTN repeat-like/Quinoprotein amine dehydrogenase"/>
    <property type="match status" value="3"/>
</dbReference>
<organism evidence="4 5">
    <name type="scientific">Polaribacter butkevichii</name>
    <dbReference type="NCBI Taxonomy" id="218490"/>
    <lineage>
        <taxon>Bacteria</taxon>
        <taxon>Pseudomonadati</taxon>
        <taxon>Bacteroidota</taxon>
        <taxon>Flavobacteriia</taxon>
        <taxon>Flavobacteriales</taxon>
        <taxon>Flavobacteriaceae</taxon>
    </lineage>
</organism>
<dbReference type="SUPFAM" id="SSF110296">
    <property type="entry name" value="Oligoxyloglucan reducing end-specific cellobiohydrolase"/>
    <property type="match status" value="2"/>
</dbReference>
<gene>
    <name evidence="4" type="ORF">BTO14_11515</name>
</gene>
<evidence type="ECO:0000259" key="3">
    <source>
        <dbReference type="Pfam" id="PF18962"/>
    </source>
</evidence>
<keyword evidence="1" id="KW-0732">Signal</keyword>
<evidence type="ECO:0000313" key="5">
    <source>
        <dbReference type="Proteomes" id="UP000247345"/>
    </source>
</evidence>
<sequence length="865" mass="97665">MKKSTLILSLVIIVITSLIYYNLLESNNSTDANFEYKEKKGRPKIMFPQPPPFDPAKLEEKELKDYANWREELKVSGNQFTDYSKKKPNREIEYFSNLPSYSYANKRINGNWAQKYLHMSSNVGPSYSEGGSDALGSVYDPVNEEVYVLSRPGHLYKIDDTKQVKWSLRNHKRNFLGNSSLNFRGLVLSGVNLPDNSFRLVNQQSNGGMEFSDDEGRTWTTANGALFQNSLNFKTHVVKTPTGRRVVAHGGNFEGNSGFDKLFISDDYGLNYRESRYKFSRSSFEVNTLKPHNDNSIYAFVRRKSDSKIFIFKLEAGESEFSIIKEPTQTFTGVDTLHGALVGGVYYFYVSSGNKNIYYSKDEGETWEHTNNTNDRNIVEMHPTKPNIVFKGFVDLFISQNFGASFAGNNHRLSPGTYVWDLEHFRIYDKEDGGSFTFSGFHFGSYYTTDPSDWSSWKSINRGSPNMLSYDAVTSEIHDKIYVANQDRGSQSFSGTPSQNGYYETAREANTDVFRVALSKNESSVWFWYWYGRIGRASTTNGGNYGTVVGKNYYGNWWATSMIPSPDNNEDAIYIPSGQNKLEKITYNGSTLIRTIHPYTFPGSAVSFNYSPVNTNRWYVGLKTGEFFYSTDGGTTFTETTYTGTMPGQTDKHTKQRQVIKGSPADESTVYYTGKGNIFLISKDGGITFTNHNIGLNVNEIMDFTVAPSGKFIFAACNFSGIWVYSTEEDKWFEMNGDDVPELTSFTDVQYIKSKDIVRFTTYGSGVFDFKIDVSSLSINDNVINETESVKAFPNPTSGSFKVPVPNASKDVLVHIYTEAGRLITNSKYKVVGGQIQLSLKNEASGIYLAKIFLEKPAFVKILKE</sequence>
<dbReference type="OrthoDB" id="9757809at2"/>
<dbReference type="InterPro" id="IPR026444">
    <property type="entry name" value="Secre_tail"/>
</dbReference>
<feature type="domain" description="Secretion system C-terminal sorting" evidence="3">
    <location>
        <begin position="793"/>
        <end position="853"/>
    </location>
</feature>
<evidence type="ECO:0000256" key="2">
    <source>
        <dbReference type="SAM" id="Phobius"/>
    </source>
</evidence>
<dbReference type="NCBIfam" id="TIGR04183">
    <property type="entry name" value="Por_Secre_tail"/>
    <property type="match status" value="1"/>
</dbReference>
<dbReference type="Proteomes" id="UP000247345">
    <property type="component" value="Unassembled WGS sequence"/>
</dbReference>
<comment type="caution">
    <text evidence="4">The sequence shown here is derived from an EMBL/GenBank/DDBJ whole genome shotgun (WGS) entry which is preliminary data.</text>
</comment>
<keyword evidence="2" id="KW-0812">Transmembrane</keyword>
<reference evidence="4 5" key="1">
    <citation type="submission" date="2016-12" db="EMBL/GenBank/DDBJ databases">
        <title>Trade-off between light-utilization and light-protection in marine flavobacteria.</title>
        <authorList>
            <person name="Kumagai Y."/>
            <person name="Yoshizawa S."/>
            <person name="Kogure K."/>
            <person name="Iwasaki W."/>
        </authorList>
    </citation>
    <scope>NUCLEOTIDE SEQUENCE [LARGE SCALE GENOMIC DNA]</scope>
    <source>
        <strain evidence="4 5">KCTC 12100</strain>
    </source>
</reference>
<proteinExistence type="predicted"/>